<proteinExistence type="predicted"/>
<evidence type="ECO:0000313" key="2">
    <source>
        <dbReference type="Proteomes" id="UP000008206"/>
    </source>
</evidence>
<organism evidence="1 2">
    <name type="scientific">Gloeothece verrucosa (strain PCC 7822)</name>
    <name type="common">Cyanothece sp. (strain PCC 7822)</name>
    <dbReference type="NCBI Taxonomy" id="497965"/>
    <lineage>
        <taxon>Bacteria</taxon>
        <taxon>Bacillati</taxon>
        <taxon>Cyanobacteriota</taxon>
        <taxon>Cyanophyceae</taxon>
        <taxon>Oscillatoriophycideae</taxon>
        <taxon>Chroococcales</taxon>
        <taxon>Aphanothecaceae</taxon>
        <taxon>Gloeothece</taxon>
        <taxon>Gloeothece verrucosa</taxon>
    </lineage>
</organism>
<dbReference type="EMBL" id="CP002198">
    <property type="protein sequence ID" value="ADN15774.1"/>
    <property type="molecule type" value="Genomic_DNA"/>
</dbReference>
<keyword evidence="2" id="KW-1185">Reference proteome</keyword>
<dbReference type="KEGG" id="cyj:Cyan7822_3842"/>
<reference evidence="2" key="1">
    <citation type="journal article" date="2011" name="MBio">
        <title>Novel metabolic attributes of the genus Cyanothece, comprising a group of unicellular nitrogen-fixing Cyanobacteria.</title>
        <authorList>
            <person name="Bandyopadhyay A."/>
            <person name="Elvitigala T."/>
            <person name="Welsh E."/>
            <person name="Stockel J."/>
            <person name="Liberton M."/>
            <person name="Min H."/>
            <person name="Sherman L.A."/>
            <person name="Pakrasi H.B."/>
        </authorList>
    </citation>
    <scope>NUCLEOTIDE SEQUENCE [LARGE SCALE GENOMIC DNA]</scope>
    <source>
        <strain evidence="2">PCC 7822</strain>
    </source>
</reference>
<dbReference type="STRING" id="497965.Cyan7822_3842"/>
<accession>E0UJ71</accession>
<gene>
    <name evidence="1" type="ordered locus">Cyan7822_3842</name>
</gene>
<dbReference type="Proteomes" id="UP000008206">
    <property type="component" value="Chromosome"/>
</dbReference>
<dbReference type="AlphaFoldDB" id="E0UJ71"/>
<evidence type="ECO:0000313" key="1">
    <source>
        <dbReference type="EMBL" id="ADN15774.1"/>
    </source>
</evidence>
<dbReference type="HOGENOM" id="CLU_1400466_0_0_3"/>
<name>E0UJ71_GLOV7</name>
<sequence length="194" mass="23225">MHHEKRFPLFSDLKNWEGILTCPLDILRDYKRANKLALPHLGHLDFVPDTGLEAPYLDEAPEEYEDSELFDEYCNDDFNYIDTESGKPLPKFIGVWFNSIDEYNNFIELAESFERTPEELAYELLHNFMVIHEDKQDIPTNFSLTVELIRQELSRLNWTEEKAKEEMIKRYRKKSLHLMLDEELEDWLSYLKTL</sequence>
<protein>
    <submittedName>
        <fullName evidence="1">Uncharacterized protein</fullName>
    </submittedName>
</protein>